<gene>
    <name evidence="2" type="ORF">EW026_g2834</name>
</gene>
<evidence type="ECO:0000313" key="2">
    <source>
        <dbReference type="EMBL" id="THG99532.1"/>
    </source>
</evidence>
<organism evidence="2 3">
    <name type="scientific">Hermanssonia centrifuga</name>
    <dbReference type="NCBI Taxonomy" id="98765"/>
    <lineage>
        <taxon>Eukaryota</taxon>
        <taxon>Fungi</taxon>
        <taxon>Dikarya</taxon>
        <taxon>Basidiomycota</taxon>
        <taxon>Agaricomycotina</taxon>
        <taxon>Agaricomycetes</taxon>
        <taxon>Polyporales</taxon>
        <taxon>Meruliaceae</taxon>
        <taxon>Hermanssonia</taxon>
    </lineage>
</organism>
<protein>
    <submittedName>
        <fullName evidence="2">Uncharacterized protein</fullName>
    </submittedName>
</protein>
<dbReference type="EMBL" id="SGPJ01000077">
    <property type="protein sequence ID" value="THG99532.1"/>
    <property type="molecule type" value="Genomic_DNA"/>
</dbReference>
<name>A0A4V3XAV0_9APHY</name>
<keyword evidence="3" id="KW-1185">Reference proteome</keyword>
<proteinExistence type="predicted"/>
<accession>A0A4V3XAV0</accession>
<dbReference type="Proteomes" id="UP000309038">
    <property type="component" value="Unassembled WGS sequence"/>
</dbReference>
<sequence>MVVQSITDAMRSMSTRSEPSSTGRSSRDRKYTFAPLASQPELPGGVLFHWRDFSGAIIGSMLRGEELGDSDVRLPSMGYMVDDYFMSHGYMENVITATYEAYTLNNDWPAFRDVMLTHGMAEQVAWFIHKWTDSEHFGFQYSRANYCD</sequence>
<feature type="region of interest" description="Disordered" evidence="1">
    <location>
        <begin position="1"/>
        <end position="29"/>
    </location>
</feature>
<evidence type="ECO:0000313" key="3">
    <source>
        <dbReference type="Proteomes" id="UP000309038"/>
    </source>
</evidence>
<comment type="caution">
    <text evidence="2">The sequence shown here is derived from an EMBL/GenBank/DDBJ whole genome shotgun (WGS) entry which is preliminary data.</text>
</comment>
<feature type="compositionally biased region" description="Polar residues" evidence="1">
    <location>
        <begin position="1"/>
        <end position="24"/>
    </location>
</feature>
<evidence type="ECO:0000256" key="1">
    <source>
        <dbReference type="SAM" id="MobiDB-lite"/>
    </source>
</evidence>
<dbReference type="AlphaFoldDB" id="A0A4V3XAV0"/>
<reference evidence="2 3" key="1">
    <citation type="submission" date="2019-02" db="EMBL/GenBank/DDBJ databases">
        <title>Genome sequencing of the rare red list fungi Phlebia centrifuga.</title>
        <authorList>
            <person name="Buettner E."/>
            <person name="Kellner H."/>
        </authorList>
    </citation>
    <scope>NUCLEOTIDE SEQUENCE [LARGE SCALE GENOMIC DNA]</scope>
    <source>
        <strain evidence="2 3">DSM 108282</strain>
    </source>
</reference>